<gene>
    <name evidence="4" type="ORF">H9848_01310</name>
</gene>
<feature type="region of interest" description="Disordered" evidence="1">
    <location>
        <begin position="371"/>
        <end position="413"/>
    </location>
</feature>
<dbReference type="Proteomes" id="UP000823847">
    <property type="component" value="Unassembled WGS sequence"/>
</dbReference>
<feature type="region of interest" description="Disordered" evidence="1">
    <location>
        <begin position="211"/>
        <end position="249"/>
    </location>
</feature>
<evidence type="ECO:0000256" key="1">
    <source>
        <dbReference type="SAM" id="MobiDB-lite"/>
    </source>
</evidence>
<dbReference type="PROSITE" id="PS51841">
    <property type="entry name" value="LTD"/>
    <property type="match status" value="2"/>
</dbReference>
<keyword evidence="2" id="KW-0732">Signal</keyword>
<feature type="domain" description="LTD" evidence="3">
    <location>
        <begin position="243"/>
        <end position="361"/>
    </location>
</feature>
<feature type="compositionally biased region" description="Acidic residues" evidence="1">
    <location>
        <begin position="397"/>
        <end position="412"/>
    </location>
</feature>
<proteinExistence type="predicted"/>
<dbReference type="SUPFAM" id="SSF74853">
    <property type="entry name" value="Lamin A/C globular tail domain"/>
    <property type="match status" value="1"/>
</dbReference>
<name>A0A9D1XQ53_9BACT</name>
<dbReference type="Gene3D" id="2.60.40.4070">
    <property type="match status" value="1"/>
</dbReference>
<dbReference type="Pfam" id="PF00932">
    <property type="entry name" value="LTD"/>
    <property type="match status" value="2"/>
</dbReference>
<protein>
    <submittedName>
        <fullName evidence="4">Lamin tail domain-containing protein</fullName>
    </submittedName>
</protein>
<evidence type="ECO:0000313" key="4">
    <source>
        <dbReference type="EMBL" id="HIX85235.1"/>
    </source>
</evidence>
<evidence type="ECO:0000259" key="3">
    <source>
        <dbReference type="PROSITE" id="PS51841"/>
    </source>
</evidence>
<dbReference type="AlphaFoldDB" id="A0A9D1XQ53"/>
<accession>A0A9D1XQ53</accession>
<reference evidence="4" key="2">
    <citation type="submission" date="2021-04" db="EMBL/GenBank/DDBJ databases">
        <authorList>
            <person name="Gilroy R."/>
        </authorList>
    </citation>
    <scope>NUCLEOTIDE SEQUENCE</scope>
    <source>
        <strain evidence="4">ChiHecec2B26-12326</strain>
    </source>
</reference>
<feature type="chain" id="PRO_5038887578" evidence="2">
    <location>
        <begin position="19"/>
        <end position="692"/>
    </location>
</feature>
<evidence type="ECO:0000313" key="5">
    <source>
        <dbReference type="Proteomes" id="UP000823847"/>
    </source>
</evidence>
<sequence length="692" mass="76771">MKQLLLILLLFVPVCVCAQVRESFDGPEITSNYSWQGDLDQFAIVDGWLVSRASPEEKSASIELPIDYAPSMTWEFEVRIAYKPSNFNHIRMYVYTDDTGMDYFVQVGNNDHEVMLRNAASEEDSPQTLVKTGLGMLEESDVFLRVKLSLEMRKTWFLYVEEAGKYRLLGSYEEEAPVSSSAGGSLRFECRYSKTHVNDFACNFIEVSMDKSAEEPDEEPEEEEEEEEPDVPEEPEEEPDVPDTPSFASGSVRINEVMANPKGSVAFPETEYVELYNTTSGSVDLTGWSFVYGDKETALAALRLEAGGYAVLYRSGREIHVDSPGQAMPLERFPSALANTGKELALLDPSLQTVDRVAYDEAEAGVSWERSGDGFYLSTDPRGGTPGSANSSPGAYEEPEEEPEPSEPDEPEEPVRTIVLPGEIIFNELLPNPYPDGSEYIELYNRSDRVLPLSGLSIALRKTDGSLRTRYPLSSISGTLEPGGFALLSKDIEGVERFYMIVNPSALHELKLPVLANTSSTLVLLRSEDEVVIDEVCYSAEWHAAFVKEEKGVALERIDPDGASREASNWTSASSLEGYGTPGYRNSQFGKPAEENPTGIESPVYEEATGDYAISYRLEQAGYVCRAWIYDASGRLVREVVNHESLGTNGVIRWNGLSGDGSKARTGVYIFYAELIHPNGTVKRRKEVFLVK</sequence>
<comment type="caution">
    <text evidence="4">The sequence shown here is derived from an EMBL/GenBank/DDBJ whole genome shotgun (WGS) entry which is preliminary data.</text>
</comment>
<dbReference type="InterPro" id="IPR036415">
    <property type="entry name" value="Lamin_tail_dom_sf"/>
</dbReference>
<reference evidence="4" key="1">
    <citation type="journal article" date="2021" name="PeerJ">
        <title>Extensive microbial diversity within the chicken gut microbiome revealed by metagenomics and culture.</title>
        <authorList>
            <person name="Gilroy R."/>
            <person name="Ravi A."/>
            <person name="Getino M."/>
            <person name="Pursley I."/>
            <person name="Horton D.L."/>
            <person name="Alikhan N.F."/>
            <person name="Baker D."/>
            <person name="Gharbi K."/>
            <person name="Hall N."/>
            <person name="Watson M."/>
            <person name="Adriaenssens E.M."/>
            <person name="Foster-Nyarko E."/>
            <person name="Jarju S."/>
            <person name="Secka A."/>
            <person name="Antonio M."/>
            <person name="Oren A."/>
            <person name="Chaudhuri R.R."/>
            <person name="La Ragione R."/>
            <person name="Hildebrand F."/>
            <person name="Pallen M.J."/>
        </authorList>
    </citation>
    <scope>NUCLEOTIDE SEQUENCE</scope>
    <source>
        <strain evidence="4">ChiHecec2B26-12326</strain>
    </source>
</reference>
<organism evidence="4 5">
    <name type="scientific">Candidatus Parabacteroides intestinigallinarum</name>
    <dbReference type="NCBI Taxonomy" id="2838722"/>
    <lineage>
        <taxon>Bacteria</taxon>
        <taxon>Pseudomonadati</taxon>
        <taxon>Bacteroidota</taxon>
        <taxon>Bacteroidia</taxon>
        <taxon>Bacteroidales</taxon>
        <taxon>Tannerellaceae</taxon>
        <taxon>Parabacteroides</taxon>
    </lineage>
</organism>
<feature type="signal peptide" evidence="2">
    <location>
        <begin position="1"/>
        <end position="18"/>
    </location>
</feature>
<feature type="compositionally biased region" description="Acidic residues" evidence="1">
    <location>
        <begin position="215"/>
        <end position="241"/>
    </location>
</feature>
<dbReference type="Gene3D" id="2.60.40.1260">
    <property type="entry name" value="Lamin Tail domain"/>
    <property type="match status" value="1"/>
</dbReference>
<feature type="domain" description="LTD" evidence="3">
    <location>
        <begin position="412"/>
        <end position="540"/>
    </location>
</feature>
<evidence type="ECO:0000256" key="2">
    <source>
        <dbReference type="SAM" id="SignalP"/>
    </source>
</evidence>
<feature type="region of interest" description="Disordered" evidence="1">
    <location>
        <begin position="563"/>
        <end position="601"/>
    </location>
</feature>
<feature type="compositionally biased region" description="Polar residues" evidence="1">
    <location>
        <begin position="566"/>
        <end position="575"/>
    </location>
</feature>
<dbReference type="EMBL" id="DXEN01000009">
    <property type="protein sequence ID" value="HIX85235.1"/>
    <property type="molecule type" value="Genomic_DNA"/>
</dbReference>
<dbReference type="InterPro" id="IPR001322">
    <property type="entry name" value="Lamin_tail_dom"/>
</dbReference>